<keyword evidence="2" id="KW-1185">Reference proteome</keyword>
<organism evidence="1 2">
    <name type="scientific">Streptomyces paradoxus</name>
    <dbReference type="NCBI Taxonomy" id="66375"/>
    <lineage>
        <taxon>Bacteria</taxon>
        <taxon>Bacillati</taxon>
        <taxon>Actinomycetota</taxon>
        <taxon>Actinomycetes</taxon>
        <taxon>Kitasatosporales</taxon>
        <taxon>Streptomycetaceae</taxon>
        <taxon>Streptomyces</taxon>
    </lineage>
</organism>
<protein>
    <submittedName>
        <fullName evidence="1">Uncharacterized protein</fullName>
    </submittedName>
</protein>
<dbReference type="EMBL" id="JACHGV010000008">
    <property type="protein sequence ID" value="MBB6079375.1"/>
    <property type="molecule type" value="Genomic_DNA"/>
</dbReference>
<sequence>MPGWWDLPVPAYITDERQDEYHRTRATEQHL</sequence>
<comment type="caution">
    <text evidence="1">The sequence shown here is derived from an EMBL/GenBank/DDBJ whole genome shotgun (WGS) entry which is preliminary data.</text>
</comment>
<proteinExistence type="predicted"/>
<evidence type="ECO:0000313" key="2">
    <source>
        <dbReference type="Proteomes" id="UP000591537"/>
    </source>
</evidence>
<dbReference type="AlphaFoldDB" id="A0A7W9TES5"/>
<evidence type="ECO:0000313" key="1">
    <source>
        <dbReference type="EMBL" id="MBB6079375.1"/>
    </source>
</evidence>
<reference evidence="1 2" key="1">
    <citation type="submission" date="2020-08" db="EMBL/GenBank/DDBJ databases">
        <title>Genomic Encyclopedia of Type Strains, Phase IV (KMG-IV): sequencing the most valuable type-strain genomes for metagenomic binning, comparative biology and taxonomic classification.</title>
        <authorList>
            <person name="Goeker M."/>
        </authorList>
    </citation>
    <scope>NUCLEOTIDE SEQUENCE [LARGE SCALE GENOMIC DNA]</scope>
    <source>
        <strain evidence="1 2">DSM 43350</strain>
    </source>
</reference>
<dbReference type="Proteomes" id="UP000591537">
    <property type="component" value="Unassembled WGS sequence"/>
</dbReference>
<accession>A0A7W9TES5</accession>
<name>A0A7W9TES5_9ACTN</name>
<gene>
    <name evidence="1" type="ORF">HNR57_005318</name>
</gene>